<feature type="transmembrane region" description="Helical" evidence="2">
    <location>
        <begin position="176"/>
        <end position="196"/>
    </location>
</feature>
<geneLocation type="plasmid" evidence="3 4">
    <name>pSTRVI02</name>
</geneLocation>
<evidence type="ECO:0000256" key="1">
    <source>
        <dbReference type="SAM" id="MobiDB-lite"/>
    </source>
</evidence>
<keyword evidence="2" id="KW-0472">Membrane</keyword>
<gene>
    <name evidence="3" type="ORF">Strvi_0052</name>
</gene>
<dbReference type="Proteomes" id="UP000008703">
    <property type="component" value="Plasmid pSTRVI02"/>
</dbReference>
<feature type="transmembrane region" description="Helical" evidence="2">
    <location>
        <begin position="279"/>
        <end position="299"/>
    </location>
</feature>
<feature type="transmembrane region" description="Helical" evidence="2">
    <location>
        <begin position="238"/>
        <end position="259"/>
    </location>
</feature>
<feature type="transmembrane region" description="Helical" evidence="2">
    <location>
        <begin position="208"/>
        <end position="226"/>
    </location>
</feature>
<feature type="transmembrane region" description="Helical" evidence="2">
    <location>
        <begin position="311"/>
        <end position="329"/>
    </location>
</feature>
<dbReference type="RefSeq" id="WP_014043764.1">
    <property type="nucleotide sequence ID" value="NC_015952.1"/>
</dbReference>
<protein>
    <submittedName>
        <fullName evidence="3">Uncharacterized protein</fullName>
    </submittedName>
</protein>
<keyword evidence="2" id="KW-0812">Transmembrane</keyword>
<feature type="compositionally biased region" description="Acidic residues" evidence="1">
    <location>
        <begin position="106"/>
        <end position="121"/>
    </location>
</feature>
<accession>G2PHM8</accession>
<sequence>MTDDIRPRTGRWPHGPFLVLPDPDEKPPADSVVPDEPSVPPAPTAPPAAADTESDTKPVKKTAPEPETAGESGTKADTGPDTGTTKKASEKAPEGRPAKLFKKGEDEDDPDGDDAEDDDTAAGEGPETIAAGKADAPAPAAPAAEGQEDDRSIVARVRRRAALLRQGDRYARRRMLAAKYATGVVIGWGFGVNQWAHDALVRAHQDPGTAVCLLAASAGAYSAWTFTGKMQGILQPVFSSIGQLFSGIGRIFSVIPVLGPLVDFTVNTWNAIFAHYVPFRVIASAVGGYFAFPFGYVAVGYAQSKGIDTTTLTPHMVGLAATGALWFVIDRRTEAFAQHLPGHVFHWATCTLTGTVGLTTALYTTS</sequence>
<evidence type="ECO:0000313" key="3">
    <source>
        <dbReference type="EMBL" id="AEM88829.1"/>
    </source>
</evidence>
<feature type="compositionally biased region" description="Basic and acidic residues" evidence="1">
    <location>
        <begin position="87"/>
        <end position="105"/>
    </location>
</feature>
<feature type="compositionally biased region" description="Basic and acidic residues" evidence="1">
    <location>
        <begin position="54"/>
        <end position="64"/>
    </location>
</feature>
<evidence type="ECO:0000313" key="4">
    <source>
        <dbReference type="Proteomes" id="UP000008703"/>
    </source>
</evidence>
<feature type="transmembrane region" description="Helical" evidence="2">
    <location>
        <begin position="344"/>
        <end position="363"/>
    </location>
</feature>
<feature type="compositionally biased region" description="Pro residues" evidence="1">
    <location>
        <begin position="37"/>
        <end position="46"/>
    </location>
</feature>
<feature type="compositionally biased region" description="Low complexity" evidence="1">
    <location>
        <begin position="122"/>
        <end position="144"/>
    </location>
</feature>
<keyword evidence="2" id="KW-1133">Transmembrane helix</keyword>
<keyword evidence="3" id="KW-0614">Plasmid</keyword>
<dbReference type="EMBL" id="CP002996">
    <property type="protein sequence ID" value="AEM88829.1"/>
    <property type="molecule type" value="Genomic_DNA"/>
</dbReference>
<reference evidence="3" key="1">
    <citation type="submission" date="2011-08" db="EMBL/GenBank/DDBJ databases">
        <title>Complete sequence of plasmid 2 of Streptomyces violaceusniger Tu 4113.</title>
        <authorList>
            <consortium name="US DOE Joint Genome Institute"/>
            <person name="Lucas S."/>
            <person name="Han J."/>
            <person name="Lapidus A."/>
            <person name="Cheng J.-F."/>
            <person name="Goodwin L."/>
            <person name="Pitluck S."/>
            <person name="Peters L."/>
            <person name="Ivanova N."/>
            <person name="Daligault H."/>
            <person name="Detter J.C."/>
            <person name="Han C."/>
            <person name="Tapia R."/>
            <person name="Land M."/>
            <person name="Hauser L."/>
            <person name="Kyrpides N."/>
            <person name="Ivanova N."/>
            <person name="Pagani I."/>
            <person name="Hagen A."/>
            <person name="Katz L."/>
            <person name="Fiedler H.-P."/>
            <person name="Keasling J."/>
            <person name="Fortman J."/>
            <person name="Woyke T."/>
        </authorList>
    </citation>
    <scope>NUCLEOTIDE SEQUENCE [LARGE SCALE GENOMIC DNA]</scope>
    <source>
        <strain evidence="3">Tu 4113</strain>
        <plasmid evidence="3">pSTRVI02</plasmid>
    </source>
</reference>
<proteinExistence type="predicted"/>
<name>G2PHM8_STRV4</name>
<dbReference type="AlphaFoldDB" id="G2PHM8"/>
<feature type="region of interest" description="Disordered" evidence="1">
    <location>
        <begin position="1"/>
        <end position="152"/>
    </location>
</feature>
<dbReference type="HOGENOM" id="CLU_756304_0_0_11"/>
<keyword evidence="4" id="KW-1185">Reference proteome</keyword>
<organism evidence="3 4">
    <name type="scientific">Streptomyces violaceusniger (strain Tu 4113)</name>
    <dbReference type="NCBI Taxonomy" id="653045"/>
    <lineage>
        <taxon>Bacteria</taxon>
        <taxon>Bacillati</taxon>
        <taxon>Actinomycetota</taxon>
        <taxon>Actinomycetes</taxon>
        <taxon>Kitasatosporales</taxon>
        <taxon>Streptomycetaceae</taxon>
        <taxon>Streptomyces</taxon>
        <taxon>Streptomyces violaceusniger group</taxon>
    </lineage>
</organism>
<evidence type="ECO:0000256" key="2">
    <source>
        <dbReference type="SAM" id="Phobius"/>
    </source>
</evidence>
<dbReference type="KEGG" id="svl:Strvi_0052"/>